<organism evidence="3 4">
    <name type="scientific">Leucobacter denitrificans</name>
    <dbReference type="NCBI Taxonomy" id="683042"/>
    <lineage>
        <taxon>Bacteria</taxon>
        <taxon>Bacillati</taxon>
        <taxon>Actinomycetota</taxon>
        <taxon>Actinomycetes</taxon>
        <taxon>Micrococcales</taxon>
        <taxon>Microbacteriaceae</taxon>
        <taxon>Leucobacter</taxon>
    </lineage>
</organism>
<name>A0A7G9S4P3_9MICO</name>
<dbReference type="GO" id="GO:0005524">
    <property type="term" value="F:ATP binding"/>
    <property type="evidence" value="ECO:0007669"/>
    <property type="project" value="UniProtKB-UniRule"/>
</dbReference>
<keyword evidence="4" id="KW-1185">Reference proteome</keyword>
<proteinExistence type="predicted"/>
<dbReference type="RefSeq" id="WP_187555288.1">
    <property type="nucleotide sequence ID" value="NZ_CP060716.1"/>
</dbReference>
<gene>
    <name evidence="3" type="ORF">H9L06_11535</name>
</gene>
<dbReference type="EMBL" id="CP060716">
    <property type="protein sequence ID" value="QNN62818.1"/>
    <property type="molecule type" value="Genomic_DNA"/>
</dbReference>
<evidence type="ECO:0000256" key="1">
    <source>
        <dbReference type="PROSITE-ProRule" id="PRU00409"/>
    </source>
</evidence>
<evidence type="ECO:0000313" key="3">
    <source>
        <dbReference type="EMBL" id="QNN62818.1"/>
    </source>
</evidence>
<dbReference type="KEGG" id="ldn:H9L06_11535"/>
<evidence type="ECO:0000313" key="4">
    <source>
        <dbReference type="Proteomes" id="UP000515934"/>
    </source>
</evidence>
<keyword evidence="1" id="KW-0067">ATP-binding</keyword>
<dbReference type="Gene3D" id="3.30.470.20">
    <property type="entry name" value="ATP-grasp fold, B domain"/>
    <property type="match status" value="1"/>
</dbReference>
<evidence type="ECO:0000259" key="2">
    <source>
        <dbReference type="PROSITE" id="PS50975"/>
    </source>
</evidence>
<sequence length="506" mass="56167">MTAARPLEAPLRTIEEIKTYLAESPQPIFYLSRSATNLLGVERVAKGFRFITLSDSWDGRHPRAFTPTNIPKLEPRGNVSVANWLLQNDQVQRYIAEHTPTGYTPQIVIAMFDEKTEQLCSELGYELIMPTVALRKRLDSKIVTTELGNEAGTPSVPNILTQISSWDDLRAQAEAAGLGDRLVIQLPYGDSGRTTYFVSSRADFDKVESEITGQGASAPQIKVMRYINHQPLASEAIITSAGTVVGPVLRENTGHPELTRYKGGWSGSEMYPSLVSAEIRAKVMEVVQKFCARLSQEGYRGILEVSTLLDTDTGDVYLGELNPRISGSSSHSNLQGLIGAPGRPVPHPALPLFAFHLLEYAGVPLELDLDAIHAEAAAALDGQTWSTLVMQHQRDTTEWLTEAPQTGRYRVGDDGSLEFVSPDLDWQTIEEPNEAFWFRSVGVGEVASRGLDLGMLITRRRSQEQHYALTEHTKRLIPALLGKYRGKKMSTFERYMRAGIRRLRGE</sequence>
<dbReference type="AlphaFoldDB" id="A0A7G9S4P3"/>
<dbReference type="PROSITE" id="PS50975">
    <property type="entry name" value="ATP_GRASP"/>
    <property type="match status" value="1"/>
</dbReference>
<dbReference type="SUPFAM" id="SSF56059">
    <property type="entry name" value="Glutathione synthetase ATP-binding domain-like"/>
    <property type="match status" value="1"/>
</dbReference>
<dbReference type="GO" id="GO:0046872">
    <property type="term" value="F:metal ion binding"/>
    <property type="evidence" value="ECO:0007669"/>
    <property type="project" value="InterPro"/>
</dbReference>
<accession>A0A7G9S4P3</accession>
<reference evidence="3 4" key="1">
    <citation type="submission" date="2020-08" db="EMBL/GenBank/DDBJ databases">
        <title>Genome sequence of Leucobacter denitrificans KACC 14055T.</title>
        <authorList>
            <person name="Hyun D.-W."/>
            <person name="Bae J.-W."/>
        </authorList>
    </citation>
    <scope>NUCLEOTIDE SEQUENCE [LARGE SCALE GENOMIC DNA]</scope>
    <source>
        <strain evidence="3 4">KACC 14055</strain>
    </source>
</reference>
<feature type="domain" description="ATP-grasp" evidence="2">
    <location>
        <begin position="145"/>
        <end position="354"/>
    </location>
</feature>
<keyword evidence="1" id="KW-0547">Nucleotide-binding</keyword>
<dbReference type="Proteomes" id="UP000515934">
    <property type="component" value="Chromosome"/>
</dbReference>
<dbReference type="InterPro" id="IPR011761">
    <property type="entry name" value="ATP-grasp"/>
</dbReference>
<protein>
    <submittedName>
        <fullName evidence="3">Biotin carboxylase</fullName>
    </submittedName>
</protein>